<dbReference type="SUPFAM" id="SSF55729">
    <property type="entry name" value="Acyl-CoA N-acyltransferases (Nat)"/>
    <property type="match status" value="1"/>
</dbReference>
<dbReference type="GO" id="GO:0016747">
    <property type="term" value="F:acyltransferase activity, transferring groups other than amino-acyl groups"/>
    <property type="evidence" value="ECO:0007669"/>
    <property type="project" value="InterPro"/>
</dbReference>
<name>A0A060SVN9_PYCCI</name>
<evidence type="ECO:0000313" key="3">
    <source>
        <dbReference type="Proteomes" id="UP000029665"/>
    </source>
</evidence>
<keyword evidence="3" id="KW-1185">Reference proteome</keyword>
<dbReference type="CDD" id="cd04301">
    <property type="entry name" value="NAT_SF"/>
    <property type="match status" value="1"/>
</dbReference>
<dbReference type="AlphaFoldDB" id="A0A060SVN9"/>
<dbReference type="PANTHER" id="PTHR13170:SF16">
    <property type="entry name" value="PROTEIN O-GLCNACASE"/>
    <property type="match status" value="1"/>
</dbReference>
<dbReference type="PROSITE" id="PS51186">
    <property type="entry name" value="GNAT"/>
    <property type="match status" value="1"/>
</dbReference>
<dbReference type="Pfam" id="PF00583">
    <property type="entry name" value="Acetyltransf_1"/>
    <property type="match status" value="1"/>
</dbReference>
<protein>
    <recommendedName>
        <fullName evidence="1">N-acetyltransferase domain-containing protein</fullName>
    </recommendedName>
</protein>
<dbReference type="STRING" id="5643.A0A060SVN9"/>
<accession>A0A060SVN9</accession>
<dbReference type="PANTHER" id="PTHR13170">
    <property type="entry name" value="O-GLCNACASE"/>
    <property type="match status" value="1"/>
</dbReference>
<organism evidence="2 3">
    <name type="scientific">Pycnoporus cinnabarinus</name>
    <name type="common">Cinnabar-red polypore</name>
    <name type="synonym">Trametes cinnabarina</name>
    <dbReference type="NCBI Taxonomy" id="5643"/>
    <lineage>
        <taxon>Eukaryota</taxon>
        <taxon>Fungi</taxon>
        <taxon>Dikarya</taxon>
        <taxon>Basidiomycota</taxon>
        <taxon>Agaricomycotina</taxon>
        <taxon>Agaricomycetes</taxon>
        <taxon>Polyporales</taxon>
        <taxon>Polyporaceae</taxon>
        <taxon>Trametes</taxon>
    </lineage>
</organism>
<dbReference type="InterPro" id="IPR051822">
    <property type="entry name" value="Glycosyl_Hydrolase_84"/>
</dbReference>
<feature type="domain" description="N-acetyltransferase" evidence="1">
    <location>
        <begin position="84"/>
        <end position="214"/>
    </location>
</feature>
<dbReference type="InterPro" id="IPR000182">
    <property type="entry name" value="GNAT_dom"/>
</dbReference>
<sequence>MSTEPKQIGEVYVRPVQPTDSPALNRICLLTGNAGQSASGLHKFGELIGLVYAEPYAHLPATYGFVMVDPAKGDRVVGYILGAYDTRIYEQHAVDEWFPRVRAKYTYPPETNEGATEADKRYIGILYNPPRAPQAAVDYSPAHMHIDILPEYQRQGWGRKLIARAIEHLQKEIGLTKLWLGLDPKNEGAKRFYEKLGFRELQGAPAGTMGLEFVDFRR</sequence>
<dbReference type="Proteomes" id="UP000029665">
    <property type="component" value="Unassembled WGS sequence"/>
</dbReference>
<gene>
    <name evidence="2" type="ORF">BN946_scf184470.g17</name>
</gene>
<reference evidence="2" key="1">
    <citation type="submission" date="2014-01" db="EMBL/GenBank/DDBJ databases">
        <title>The genome of the white-rot fungus Pycnoporus cinnabarinus: a basidiomycete model with a versatile arsenal for lignocellulosic biomass breakdown.</title>
        <authorList>
            <person name="Levasseur A."/>
            <person name="Lomascolo A."/>
            <person name="Ruiz-Duenas F.J."/>
            <person name="Uzan E."/>
            <person name="Piumi F."/>
            <person name="Kues U."/>
            <person name="Ram A.F.J."/>
            <person name="Murat C."/>
            <person name="Haon M."/>
            <person name="Benoit I."/>
            <person name="Arfi Y."/>
            <person name="Chevret D."/>
            <person name="Drula E."/>
            <person name="Kwon M.J."/>
            <person name="Gouret P."/>
            <person name="Lesage-Meessen L."/>
            <person name="Lombard V."/>
            <person name="Mariette J."/>
            <person name="Noirot C."/>
            <person name="Park J."/>
            <person name="Patyshakuliyeva A."/>
            <person name="Wieneger R.A.B."/>
            <person name="Wosten H.A.B."/>
            <person name="Martin F."/>
            <person name="Coutinho P.M."/>
            <person name="de Vries R."/>
            <person name="Martinez A.T."/>
            <person name="Klopp C."/>
            <person name="Pontarotti P."/>
            <person name="Henrissat B."/>
            <person name="Record E."/>
        </authorList>
    </citation>
    <scope>NUCLEOTIDE SEQUENCE [LARGE SCALE GENOMIC DNA]</scope>
    <source>
        <strain evidence="2">BRFM137</strain>
    </source>
</reference>
<dbReference type="Gene3D" id="3.40.630.30">
    <property type="match status" value="1"/>
</dbReference>
<dbReference type="InterPro" id="IPR016181">
    <property type="entry name" value="Acyl_CoA_acyltransferase"/>
</dbReference>
<comment type="caution">
    <text evidence="2">The sequence shown here is derived from an EMBL/GenBank/DDBJ whole genome shotgun (WGS) entry which is preliminary data.</text>
</comment>
<dbReference type="OMA" id="YQRKGWG"/>
<dbReference type="EMBL" id="CCBP010000354">
    <property type="protein sequence ID" value="CDO76259.1"/>
    <property type="molecule type" value="Genomic_DNA"/>
</dbReference>
<dbReference type="HOGENOM" id="CLU_086044_1_0_1"/>
<evidence type="ECO:0000259" key="1">
    <source>
        <dbReference type="PROSITE" id="PS51186"/>
    </source>
</evidence>
<proteinExistence type="predicted"/>
<evidence type="ECO:0000313" key="2">
    <source>
        <dbReference type="EMBL" id="CDO76259.1"/>
    </source>
</evidence>
<dbReference type="OrthoDB" id="9975416at2759"/>